<dbReference type="PANTHER" id="PTHR22777">
    <property type="entry name" value="HEMOLYSIN-RELATED"/>
    <property type="match status" value="1"/>
</dbReference>
<dbReference type="SUPFAM" id="SSF54631">
    <property type="entry name" value="CBS-domain pair"/>
    <property type="match status" value="1"/>
</dbReference>
<evidence type="ECO:0000313" key="13">
    <source>
        <dbReference type="EMBL" id="OGC27464.1"/>
    </source>
</evidence>
<evidence type="ECO:0000256" key="4">
    <source>
        <dbReference type="ARBA" id="ARBA00022737"/>
    </source>
</evidence>
<evidence type="ECO:0000259" key="11">
    <source>
        <dbReference type="PROSITE" id="PS51371"/>
    </source>
</evidence>
<dbReference type="PANTHER" id="PTHR22777:SF17">
    <property type="entry name" value="UPF0053 PROTEIN SLL0260"/>
    <property type="match status" value="1"/>
</dbReference>
<feature type="domain" description="CBS" evidence="11">
    <location>
        <begin position="272"/>
        <end position="329"/>
    </location>
</feature>
<dbReference type="InterPro" id="IPR036318">
    <property type="entry name" value="FAD-bd_PCMH-like_sf"/>
</dbReference>
<feature type="transmembrane region" description="Helical" evidence="10">
    <location>
        <begin position="125"/>
        <end position="146"/>
    </location>
</feature>
<dbReference type="InterPro" id="IPR016169">
    <property type="entry name" value="FAD-bd_PCMH_sub2"/>
</dbReference>
<dbReference type="SUPFAM" id="SSF56176">
    <property type="entry name" value="FAD-binding/transporter-associated domain-like"/>
    <property type="match status" value="1"/>
</dbReference>
<gene>
    <name evidence="13" type="ORF">A3K49_00305</name>
</gene>
<evidence type="ECO:0000256" key="10">
    <source>
        <dbReference type="SAM" id="Phobius"/>
    </source>
</evidence>
<feature type="domain" description="CNNM transmembrane" evidence="12">
    <location>
        <begin position="1"/>
        <end position="191"/>
    </location>
</feature>
<dbReference type="Pfam" id="PF00571">
    <property type="entry name" value="CBS"/>
    <property type="match status" value="2"/>
</dbReference>
<dbReference type="Pfam" id="PF03471">
    <property type="entry name" value="CorC_HlyC"/>
    <property type="match status" value="1"/>
</dbReference>
<evidence type="ECO:0008006" key="15">
    <source>
        <dbReference type="Google" id="ProtNLM"/>
    </source>
</evidence>
<feature type="transmembrane region" description="Helical" evidence="10">
    <location>
        <begin position="91"/>
        <end position="113"/>
    </location>
</feature>
<reference evidence="13 14" key="1">
    <citation type="journal article" date="2016" name="Nat. Commun.">
        <title>Thousands of microbial genomes shed light on interconnected biogeochemical processes in an aquifer system.</title>
        <authorList>
            <person name="Anantharaman K."/>
            <person name="Brown C.T."/>
            <person name="Hug L.A."/>
            <person name="Sharon I."/>
            <person name="Castelle C.J."/>
            <person name="Probst A.J."/>
            <person name="Thomas B.C."/>
            <person name="Singh A."/>
            <person name="Wilkins M.J."/>
            <person name="Karaoz U."/>
            <person name="Brodie E.L."/>
            <person name="Williams K.H."/>
            <person name="Hubbard S.S."/>
            <person name="Banfield J.F."/>
        </authorList>
    </citation>
    <scope>NUCLEOTIDE SEQUENCE [LARGE SCALE GENOMIC DNA]</scope>
</reference>
<evidence type="ECO:0000256" key="8">
    <source>
        <dbReference type="PROSITE-ProRule" id="PRU00703"/>
    </source>
</evidence>
<evidence type="ECO:0000256" key="2">
    <source>
        <dbReference type="ARBA" id="ARBA00006337"/>
    </source>
</evidence>
<comment type="caution">
    <text evidence="13">The sequence shown here is derived from an EMBL/GenBank/DDBJ whole genome shotgun (WGS) entry which is preliminary data.</text>
</comment>
<organism evidence="13 14">
    <name type="scientific">candidate division WOR-1 bacterium RIFOXYC12_FULL_54_18</name>
    <dbReference type="NCBI Taxonomy" id="1802584"/>
    <lineage>
        <taxon>Bacteria</taxon>
        <taxon>Bacillati</taxon>
        <taxon>Saganbacteria</taxon>
    </lineage>
</organism>
<evidence type="ECO:0000256" key="9">
    <source>
        <dbReference type="PROSITE-ProRule" id="PRU01193"/>
    </source>
</evidence>
<dbReference type="SMART" id="SM01091">
    <property type="entry name" value="CorC_HlyC"/>
    <property type="match status" value="1"/>
</dbReference>
<name>A0A1F4T435_UNCSA</name>
<dbReference type="GO" id="GO:0050660">
    <property type="term" value="F:flavin adenine dinucleotide binding"/>
    <property type="evidence" value="ECO:0007669"/>
    <property type="project" value="InterPro"/>
</dbReference>
<dbReference type="FunFam" id="3.10.580.10:FF:000002">
    <property type="entry name" value="Magnesium/cobalt efflux protein CorC"/>
    <property type="match status" value="1"/>
</dbReference>
<dbReference type="AlphaFoldDB" id="A0A1F4T435"/>
<dbReference type="InterPro" id="IPR002550">
    <property type="entry name" value="CNNM"/>
</dbReference>
<dbReference type="Proteomes" id="UP000178602">
    <property type="component" value="Unassembled WGS sequence"/>
</dbReference>
<keyword evidence="6 8" id="KW-0129">CBS domain</keyword>
<accession>A0A1F4T435</accession>
<protein>
    <recommendedName>
        <fullName evidence="15">Hemolysin</fullName>
    </recommendedName>
</protein>
<dbReference type="InterPro" id="IPR005170">
    <property type="entry name" value="Transptr-assoc_dom"/>
</dbReference>
<evidence type="ECO:0000256" key="1">
    <source>
        <dbReference type="ARBA" id="ARBA00004141"/>
    </source>
</evidence>
<dbReference type="InterPro" id="IPR044751">
    <property type="entry name" value="Ion_transp-like_CBS"/>
</dbReference>
<comment type="similarity">
    <text evidence="2">Belongs to the UPF0053 family.</text>
</comment>
<dbReference type="InterPro" id="IPR000644">
    <property type="entry name" value="CBS_dom"/>
</dbReference>
<dbReference type="Gene3D" id="3.30.465.10">
    <property type="match status" value="1"/>
</dbReference>
<dbReference type="EMBL" id="MEUG01000001">
    <property type="protein sequence ID" value="OGC27464.1"/>
    <property type="molecule type" value="Genomic_DNA"/>
</dbReference>
<evidence type="ECO:0000256" key="5">
    <source>
        <dbReference type="ARBA" id="ARBA00022989"/>
    </source>
</evidence>
<keyword evidence="4" id="KW-0677">Repeat</keyword>
<dbReference type="Pfam" id="PF01595">
    <property type="entry name" value="CNNM"/>
    <property type="match status" value="1"/>
</dbReference>
<proteinExistence type="inferred from homology"/>
<evidence type="ECO:0000256" key="6">
    <source>
        <dbReference type="ARBA" id="ARBA00023122"/>
    </source>
</evidence>
<dbReference type="CDD" id="cd04590">
    <property type="entry name" value="CBS_pair_CorC_HlyC_assoc"/>
    <property type="match status" value="1"/>
</dbReference>
<dbReference type="PROSITE" id="PS51371">
    <property type="entry name" value="CBS"/>
    <property type="match status" value="2"/>
</dbReference>
<evidence type="ECO:0000256" key="7">
    <source>
        <dbReference type="ARBA" id="ARBA00023136"/>
    </source>
</evidence>
<sequence length="426" mass="46837">MLEALLLIILLMLSAFFSASETAITSLNRHKIKGLLERKVRGSKSLSQLKEKPGDFLSTILIGNNFVNTAAAAVATSLTINFFERTGTGEMGYAVGIATGIMTFLLLVFGEITPKTVAIHNAEKIALLASPVIITLKVVFHPIALLTNLFSRPLIYIFGGGKVGKGGFLTEEEIEMVLAEGEKEGLIEEEERAMITSIFEFGDTIAREVMTPRPDMIACVVDKPIKELTKLIIESGHSRIPVYEGTLDNVVGVVYAKDLLKRNKAQITIREMMHPPFIIPESKKVTDLLHEMQAARTHLAIIVDEYGVTSGIVTMEDLVEEIVGEIHDEFEREEKRYEHVEDGAAIIDGKLSIADLNEKLGVEIPEGDYDTVGGFVFSQLGKAPSVGDAVHYENLLISVERVHRRRIARVKIVKFPDKLAEEGVGG</sequence>
<dbReference type="SMART" id="SM00116">
    <property type="entry name" value="CBS"/>
    <property type="match status" value="2"/>
</dbReference>
<keyword evidence="5 9" id="KW-1133">Transmembrane helix</keyword>
<evidence type="ECO:0000256" key="3">
    <source>
        <dbReference type="ARBA" id="ARBA00022692"/>
    </source>
</evidence>
<dbReference type="PROSITE" id="PS51846">
    <property type="entry name" value="CNNM"/>
    <property type="match status" value="1"/>
</dbReference>
<comment type="subcellular location">
    <subcellularLocation>
        <location evidence="1">Membrane</location>
        <topology evidence="1">Multi-pass membrane protein</topology>
    </subcellularLocation>
</comment>
<evidence type="ECO:0000259" key="12">
    <source>
        <dbReference type="PROSITE" id="PS51846"/>
    </source>
</evidence>
<evidence type="ECO:0000313" key="14">
    <source>
        <dbReference type="Proteomes" id="UP000178602"/>
    </source>
</evidence>
<dbReference type="InterPro" id="IPR046342">
    <property type="entry name" value="CBS_dom_sf"/>
</dbReference>
<dbReference type="Gene3D" id="3.10.580.10">
    <property type="entry name" value="CBS-domain"/>
    <property type="match status" value="1"/>
</dbReference>
<keyword evidence="7 9" id="KW-0472">Membrane</keyword>
<dbReference type="GO" id="GO:0005886">
    <property type="term" value="C:plasma membrane"/>
    <property type="evidence" value="ECO:0007669"/>
    <property type="project" value="TreeGrafter"/>
</dbReference>
<keyword evidence="3 9" id="KW-0812">Transmembrane</keyword>
<feature type="domain" description="CBS" evidence="11">
    <location>
        <begin position="210"/>
        <end position="269"/>
    </location>
</feature>